<reference evidence="1 2" key="1">
    <citation type="journal article" date="2015" name="Stand. Genomic Sci.">
        <title>Genomic Encyclopedia of Bacterial and Archaeal Type Strains, Phase III: the genomes of soil and plant-associated and newly described type strains.</title>
        <authorList>
            <person name="Whitman W.B."/>
            <person name="Woyke T."/>
            <person name="Klenk H.P."/>
            <person name="Zhou Y."/>
            <person name="Lilburn T.G."/>
            <person name="Beck B.J."/>
            <person name="De Vos P."/>
            <person name="Vandamme P."/>
            <person name="Eisen J.A."/>
            <person name="Garrity G."/>
            <person name="Hugenholtz P."/>
            <person name="Kyrpides N.C."/>
        </authorList>
    </citation>
    <scope>NUCLEOTIDE SEQUENCE [LARGE SCALE GENOMIC DNA]</scope>
    <source>
        <strain evidence="1 2">CGMCC 1.2546</strain>
    </source>
</reference>
<dbReference type="EMBL" id="VLKT01000037">
    <property type="protein sequence ID" value="TWI29305.1"/>
    <property type="molecule type" value="Genomic_DNA"/>
</dbReference>
<gene>
    <name evidence="1" type="ORF">IQ26_05141</name>
</gene>
<evidence type="ECO:0000313" key="1">
    <source>
        <dbReference type="EMBL" id="TWI29305.1"/>
    </source>
</evidence>
<sequence>MFADTERYDLAAPQLLVPMPIQPCEPTCLVAASSDLSNASTI</sequence>
<dbReference type="AlphaFoldDB" id="A0A562NAW3"/>
<protein>
    <submittedName>
        <fullName evidence="1">Uncharacterized protein</fullName>
    </submittedName>
</protein>
<organism evidence="1 2">
    <name type="scientific">Mesorhizobium tianshanense</name>
    <dbReference type="NCBI Taxonomy" id="39844"/>
    <lineage>
        <taxon>Bacteria</taxon>
        <taxon>Pseudomonadati</taxon>
        <taxon>Pseudomonadota</taxon>
        <taxon>Alphaproteobacteria</taxon>
        <taxon>Hyphomicrobiales</taxon>
        <taxon>Phyllobacteriaceae</taxon>
        <taxon>Mesorhizobium</taxon>
    </lineage>
</organism>
<proteinExistence type="predicted"/>
<name>A0A562NAW3_9HYPH</name>
<keyword evidence="2" id="KW-1185">Reference proteome</keyword>
<accession>A0A562NAW3</accession>
<comment type="caution">
    <text evidence="1">The sequence shown here is derived from an EMBL/GenBank/DDBJ whole genome shotgun (WGS) entry which is preliminary data.</text>
</comment>
<evidence type="ECO:0000313" key="2">
    <source>
        <dbReference type="Proteomes" id="UP000317122"/>
    </source>
</evidence>
<dbReference type="Proteomes" id="UP000317122">
    <property type="component" value="Unassembled WGS sequence"/>
</dbReference>